<dbReference type="PRINTS" id="PR00171">
    <property type="entry name" value="SUGRTRNSPORT"/>
</dbReference>
<dbReference type="PROSITE" id="PS00217">
    <property type="entry name" value="SUGAR_TRANSPORT_2"/>
    <property type="match status" value="1"/>
</dbReference>
<protein>
    <recommendedName>
        <fullName evidence="6">Major facilitator superfamily (MFS) profile domain-containing protein</fullName>
    </recommendedName>
</protein>
<dbReference type="InterPro" id="IPR005829">
    <property type="entry name" value="Sugar_transporter_CS"/>
</dbReference>
<feature type="transmembrane region" description="Helical" evidence="5">
    <location>
        <begin position="311"/>
        <end position="329"/>
    </location>
</feature>
<evidence type="ECO:0000313" key="8">
    <source>
        <dbReference type="Proteomes" id="UP000614601"/>
    </source>
</evidence>
<feature type="transmembrane region" description="Helical" evidence="5">
    <location>
        <begin position="410"/>
        <end position="433"/>
    </location>
</feature>
<feature type="transmembrane region" description="Helical" evidence="5">
    <location>
        <begin position="371"/>
        <end position="398"/>
    </location>
</feature>
<dbReference type="AlphaFoldDB" id="A0A811L9R4"/>
<evidence type="ECO:0000256" key="5">
    <source>
        <dbReference type="SAM" id="Phobius"/>
    </source>
</evidence>
<keyword evidence="4 5" id="KW-0472">Membrane</keyword>
<dbReference type="GO" id="GO:0016020">
    <property type="term" value="C:membrane"/>
    <property type="evidence" value="ECO:0007669"/>
    <property type="project" value="UniProtKB-SubCell"/>
</dbReference>
<dbReference type="InterPro" id="IPR020846">
    <property type="entry name" value="MFS_dom"/>
</dbReference>
<dbReference type="PROSITE" id="PS50850">
    <property type="entry name" value="MFS"/>
    <property type="match status" value="1"/>
</dbReference>
<feature type="transmembrane region" description="Helical" evidence="5">
    <location>
        <begin position="274"/>
        <end position="299"/>
    </location>
</feature>
<keyword evidence="8" id="KW-1185">Reference proteome</keyword>
<feature type="transmembrane region" description="Helical" evidence="5">
    <location>
        <begin position="99"/>
        <end position="120"/>
    </location>
</feature>
<accession>A0A811L9R4</accession>
<sequence>MSSQNDISLVHKLKLVLIGFVVSCGGSFHFGYQISIINPMADVIQGFLGRSIENRLHHHLRIWTQKLLWPTVAGLLFVGAFLGAVLSPKLLHRYGMKPVLHLSTLLLVISFSLAYISKIVNLAEIFIIHRLLVGIGIGMITTAQTVYLTEVSPMKYRGFMGTMTGFSTSIGFVLASGIGLPQVLGQDHLWHYAYMIEILPSAILTLSLLLFLPTSPVEALKKGNAKEALICLETFCDKGTAFNQLAQMEQEITVTEESSTTVPLKTLCREAGNVLFISLLLNATVSFSGITAASFFGTFLLQNIGFNNNEAALANCLASLSGILGNVIGSFTIDRVGRRRLIIGCLSLLALLNTILMGCVFFFQITDDNNVGYAFLGIFMIFLFIFSLGVGPVAWFIATELSPASFRPQIQSLSVSCQYITCFISSIVFLPLYQLVGPLSFLIFITPLTLCSVYLFFYLPESKNRSPEALFMDLKKTKEKTFG</sequence>
<feature type="transmembrane region" description="Helical" evidence="5">
    <location>
        <begin position="159"/>
        <end position="180"/>
    </location>
</feature>
<feature type="transmembrane region" description="Helical" evidence="5">
    <location>
        <begin position="12"/>
        <end position="32"/>
    </location>
</feature>
<dbReference type="Pfam" id="PF00083">
    <property type="entry name" value="Sugar_tr"/>
    <property type="match status" value="1"/>
</dbReference>
<dbReference type="InterPro" id="IPR005828">
    <property type="entry name" value="MFS_sugar_transport-like"/>
</dbReference>
<evidence type="ECO:0000313" key="7">
    <source>
        <dbReference type="EMBL" id="CAD5224951.1"/>
    </source>
</evidence>
<organism evidence="7 8">
    <name type="scientific">Bursaphelenchus okinawaensis</name>
    <dbReference type="NCBI Taxonomy" id="465554"/>
    <lineage>
        <taxon>Eukaryota</taxon>
        <taxon>Metazoa</taxon>
        <taxon>Ecdysozoa</taxon>
        <taxon>Nematoda</taxon>
        <taxon>Chromadorea</taxon>
        <taxon>Rhabditida</taxon>
        <taxon>Tylenchina</taxon>
        <taxon>Tylenchomorpha</taxon>
        <taxon>Aphelenchoidea</taxon>
        <taxon>Aphelenchoididae</taxon>
        <taxon>Bursaphelenchus</taxon>
    </lineage>
</organism>
<comment type="caution">
    <text evidence="7">The sequence shown here is derived from an EMBL/GenBank/DDBJ whole genome shotgun (WGS) entry which is preliminary data.</text>
</comment>
<keyword evidence="2 5" id="KW-0812">Transmembrane</keyword>
<reference evidence="7" key="1">
    <citation type="submission" date="2020-09" db="EMBL/GenBank/DDBJ databases">
        <authorList>
            <person name="Kikuchi T."/>
        </authorList>
    </citation>
    <scope>NUCLEOTIDE SEQUENCE</scope>
    <source>
        <strain evidence="7">SH1</strain>
    </source>
</reference>
<evidence type="ECO:0000256" key="1">
    <source>
        <dbReference type="ARBA" id="ARBA00004141"/>
    </source>
</evidence>
<proteinExistence type="predicted"/>
<evidence type="ECO:0000259" key="6">
    <source>
        <dbReference type="PROSITE" id="PS50850"/>
    </source>
</evidence>
<dbReference type="OrthoDB" id="4540492at2759"/>
<dbReference type="PANTHER" id="PTHR23503:SF106">
    <property type="entry name" value="MAJOR FACILITATOR SUPERFAMILY (MFS) PROFILE DOMAIN-CONTAINING PROTEIN"/>
    <property type="match status" value="1"/>
</dbReference>
<feature type="transmembrane region" description="Helical" evidence="5">
    <location>
        <begin position="126"/>
        <end position="147"/>
    </location>
</feature>
<dbReference type="InterPro" id="IPR003663">
    <property type="entry name" value="Sugar/inositol_transpt"/>
</dbReference>
<dbReference type="PROSITE" id="PS00216">
    <property type="entry name" value="SUGAR_TRANSPORT_1"/>
    <property type="match status" value="1"/>
</dbReference>
<feature type="transmembrane region" description="Helical" evidence="5">
    <location>
        <begin position="439"/>
        <end position="459"/>
    </location>
</feature>
<name>A0A811L9R4_9BILA</name>
<dbReference type="InterPro" id="IPR045263">
    <property type="entry name" value="GLUT"/>
</dbReference>
<feature type="transmembrane region" description="Helical" evidence="5">
    <location>
        <begin position="192"/>
        <end position="212"/>
    </location>
</feature>
<dbReference type="GO" id="GO:0015149">
    <property type="term" value="F:hexose transmembrane transporter activity"/>
    <property type="evidence" value="ECO:0007669"/>
    <property type="project" value="TreeGrafter"/>
</dbReference>
<keyword evidence="3 5" id="KW-1133">Transmembrane helix</keyword>
<feature type="transmembrane region" description="Helical" evidence="5">
    <location>
        <begin position="67"/>
        <end position="87"/>
    </location>
</feature>
<evidence type="ECO:0000256" key="4">
    <source>
        <dbReference type="ARBA" id="ARBA00023136"/>
    </source>
</evidence>
<dbReference type="Proteomes" id="UP000783686">
    <property type="component" value="Unassembled WGS sequence"/>
</dbReference>
<evidence type="ECO:0000256" key="2">
    <source>
        <dbReference type="ARBA" id="ARBA00022692"/>
    </source>
</evidence>
<feature type="domain" description="Major facilitator superfamily (MFS) profile" evidence="6">
    <location>
        <begin position="19"/>
        <end position="463"/>
    </location>
</feature>
<dbReference type="Proteomes" id="UP000614601">
    <property type="component" value="Unassembled WGS sequence"/>
</dbReference>
<comment type="subcellular location">
    <subcellularLocation>
        <location evidence="1">Membrane</location>
        <topology evidence="1">Multi-pass membrane protein</topology>
    </subcellularLocation>
</comment>
<gene>
    <name evidence="7" type="ORF">BOKJ2_LOCUS11335</name>
</gene>
<dbReference type="PANTHER" id="PTHR23503">
    <property type="entry name" value="SOLUTE CARRIER FAMILY 2"/>
    <property type="match status" value="1"/>
</dbReference>
<evidence type="ECO:0000256" key="3">
    <source>
        <dbReference type="ARBA" id="ARBA00022989"/>
    </source>
</evidence>
<dbReference type="Gene3D" id="1.20.1250.20">
    <property type="entry name" value="MFS general substrate transporter like domains"/>
    <property type="match status" value="1"/>
</dbReference>
<dbReference type="InterPro" id="IPR036259">
    <property type="entry name" value="MFS_trans_sf"/>
</dbReference>
<dbReference type="EMBL" id="CAJFCW020000005">
    <property type="protein sequence ID" value="CAG9120362.1"/>
    <property type="molecule type" value="Genomic_DNA"/>
</dbReference>
<dbReference type="EMBL" id="CAJFDH010000005">
    <property type="protein sequence ID" value="CAD5224951.1"/>
    <property type="molecule type" value="Genomic_DNA"/>
</dbReference>
<feature type="transmembrane region" description="Helical" evidence="5">
    <location>
        <begin position="341"/>
        <end position="365"/>
    </location>
</feature>
<dbReference type="SUPFAM" id="SSF103473">
    <property type="entry name" value="MFS general substrate transporter"/>
    <property type="match status" value="1"/>
</dbReference>